<dbReference type="PROSITE" id="PS01310">
    <property type="entry name" value="FXYD"/>
    <property type="match status" value="1"/>
</dbReference>
<evidence type="ECO:0000256" key="5">
    <source>
        <dbReference type="ARBA" id="ARBA00022989"/>
    </source>
</evidence>
<keyword evidence="5" id="KW-1133">Transmembrane helix</keyword>
<evidence type="ECO:0000256" key="8">
    <source>
        <dbReference type="RuleBase" id="RU364131"/>
    </source>
</evidence>
<dbReference type="CDD" id="cd20323">
    <property type="entry name" value="FXYD_FXYD5"/>
    <property type="match status" value="1"/>
</dbReference>
<comment type="similarity">
    <text evidence="2 8">Belongs to the FXYD family.</text>
</comment>
<keyword evidence="3 8" id="KW-0813">Transport</keyword>
<dbReference type="InterPro" id="IPR000272">
    <property type="entry name" value="Ion-transport_regulator_FXYD"/>
</dbReference>
<evidence type="ECO:0000256" key="4">
    <source>
        <dbReference type="ARBA" id="ARBA00022692"/>
    </source>
</evidence>
<dbReference type="PANTHER" id="PTHR14132">
    <property type="entry name" value="SODIUM/POTASSIUM-TRANSPORTING ATPASE SUBUNIT GAMMA"/>
    <property type="match status" value="1"/>
</dbReference>
<evidence type="ECO:0000256" key="3">
    <source>
        <dbReference type="ARBA" id="ARBA00022448"/>
    </source>
</evidence>
<proteinExistence type="inferred from homology"/>
<evidence type="ECO:0000313" key="11">
    <source>
        <dbReference type="Proteomes" id="UP000694394"/>
    </source>
</evidence>
<evidence type="ECO:0000256" key="9">
    <source>
        <dbReference type="SAM" id="MobiDB-lite"/>
    </source>
</evidence>
<evidence type="ECO:0000256" key="1">
    <source>
        <dbReference type="ARBA" id="ARBA00004167"/>
    </source>
</evidence>
<keyword evidence="11" id="KW-1185">Reference proteome</keyword>
<dbReference type="AlphaFoldDB" id="A0A8C5XXR1"/>
<accession>A0A8C5XXR1</accession>
<gene>
    <name evidence="10" type="primary">FXYD5</name>
</gene>
<dbReference type="Pfam" id="PF02038">
    <property type="entry name" value="ATP1G1_PLM_MAT8"/>
    <property type="match status" value="1"/>
</dbReference>
<sequence>MSPSGRLCLLTVIGLILPSRGKPQPLSPPRSADCLHFFLCSSRPVWARTPDADHPELQPTPPPPNWTETPPQTQQPTGVDGQPVTHPATHSTTLSAHPTEGTTMLTKRTPPGADVRDPQTPMPHGSDEDNPFFYDESTLRKRGLLVAAVLFITGIAILTSENWGWVCSVAEGHVLKGPRAMLF</sequence>
<reference evidence="10" key="1">
    <citation type="submission" date="2016-12" db="EMBL/GenBank/DDBJ databases">
        <title>Mouse lemur reference genome and diversity panel.</title>
        <authorList>
            <person name="Harris R."/>
            <person name="Larsen P."/>
            <person name="Liu Y."/>
            <person name="Hughes D.S."/>
            <person name="Murali S."/>
            <person name="Raveendran M."/>
            <person name="Korchina V."/>
            <person name="Wang M."/>
            <person name="Jhangiani S."/>
            <person name="Bandaranaike D."/>
            <person name="Bellair M."/>
            <person name="Blankenburg K."/>
            <person name="Chao H."/>
            <person name="Dahdouli M."/>
            <person name="Dinh H."/>
            <person name="Doddapaneni H."/>
            <person name="English A."/>
            <person name="Firestine M."/>
            <person name="Gnanaolivu R."/>
            <person name="Gross S."/>
            <person name="Hernandez B."/>
            <person name="Javaid M."/>
            <person name="Jayaseelan J."/>
            <person name="Jones J."/>
            <person name="Khan Z."/>
            <person name="Kovar C."/>
            <person name="Kurapati P."/>
            <person name="Le B."/>
            <person name="Lee S."/>
            <person name="Li M."/>
            <person name="Mathew T."/>
            <person name="Narasimhan A."/>
            <person name="Ngo D."/>
            <person name="Nguyen L."/>
            <person name="Okwuonu G."/>
            <person name="Ongeri F."/>
            <person name="Osuji N."/>
            <person name="Pu L.-L."/>
            <person name="Puazo M."/>
            <person name="Quiroz J."/>
            <person name="Raj R."/>
            <person name="Rajbhandari K."/>
            <person name="Reid J.G."/>
            <person name="Santibanez J."/>
            <person name="Sexton D."/>
            <person name="Skinner E."/>
            <person name="Vee V."/>
            <person name="Weissenberger G."/>
            <person name="Wu Y."/>
            <person name="Xin Y."/>
            <person name="Han Y."/>
            <person name="Campbell C."/>
            <person name="Brown A."/>
            <person name="Sullivan B."/>
            <person name="Shelton J."/>
            <person name="Brown S."/>
            <person name="Dudchenko O."/>
            <person name="Machol I."/>
            <person name="Durand N."/>
            <person name="Shamim M."/>
            <person name="Lieberman A."/>
            <person name="Muzny D.M."/>
            <person name="Richards S."/>
            <person name="Yoder A."/>
            <person name="Worley K.C."/>
            <person name="Rogers J."/>
            <person name="Gibbs R.A."/>
        </authorList>
    </citation>
    <scope>NUCLEOTIDE SEQUENCE [LARGE SCALE GENOMIC DNA]</scope>
</reference>
<feature type="compositionally biased region" description="Polar residues" evidence="9">
    <location>
        <begin position="88"/>
        <end position="106"/>
    </location>
</feature>
<evidence type="ECO:0000256" key="6">
    <source>
        <dbReference type="ARBA" id="ARBA00023065"/>
    </source>
</evidence>
<dbReference type="GO" id="GO:0016020">
    <property type="term" value="C:membrane"/>
    <property type="evidence" value="ECO:0007669"/>
    <property type="project" value="UniProtKB-SubCell"/>
</dbReference>
<dbReference type="Gene3D" id="1.20.5.780">
    <property type="entry name" value="Single helix bin"/>
    <property type="match status" value="1"/>
</dbReference>
<reference evidence="10" key="3">
    <citation type="submission" date="2025-09" db="UniProtKB">
        <authorList>
            <consortium name="Ensembl"/>
        </authorList>
    </citation>
    <scope>IDENTIFICATION</scope>
</reference>
<dbReference type="Ensembl" id="ENSMICT00000062384.1">
    <property type="protein sequence ID" value="ENSMICP00000042869.1"/>
    <property type="gene ID" value="ENSMICG00000027294.2"/>
</dbReference>
<feature type="chain" id="PRO_5034857977" description="FXYD domain-containing ion transport regulator" evidence="8">
    <location>
        <begin position="22"/>
        <end position="183"/>
    </location>
</feature>
<feature type="region of interest" description="Disordered" evidence="9">
    <location>
        <begin position="49"/>
        <end position="131"/>
    </location>
</feature>
<dbReference type="GO" id="GO:0017080">
    <property type="term" value="F:sodium channel regulator activity"/>
    <property type="evidence" value="ECO:0007669"/>
    <property type="project" value="TreeGrafter"/>
</dbReference>
<evidence type="ECO:0000313" key="10">
    <source>
        <dbReference type="Ensembl" id="ENSMICP00000042869.1"/>
    </source>
</evidence>
<feature type="signal peptide" evidence="8">
    <location>
        <begin position="1"/>
        <end position="21"/>
    </location>
</feature>
<comment type="subcellular location">
    <subcellularLocation>
        <location evidence="1">Membrane</location>
        <topology evidence="1">Single-pass membrane protein</topology>
    </subcellularLocation>
</comment>
<dbReference type="GO" id="GO:0006811">
    <property type="term" value="P:monoatomic ion transport"/>
    <property type="evidence" value="ECO:0007669"/>
    <property type="project" value="UniProtKB-KW"/>
</dbReference>
<dbReference type="InterPro" id="IPR047297">
    <property type="entry name" value="FXYD_motif"/>
</dbReference>
<organism evidence="10 11">
    <name type="scientific">Microcebus murinus</name>
    <name type="common">Gray mouse lemur</name>
    <name type="synonym">Lemur murinus</name>
    <dbReference type="NCBI Taxonomy" id="30608"/>
    <lineage>
        <taxon>Eukaryota</taxon>
        <taxon>Metazoa</taxon>
        <taxon>Chordata</taxon>
        <taxon>Craniata</taxon>
        <taxon>Vertebrata</taxon>
        <taxon>Euteleostomi</taxon>
        <taxon>Mammalia</taxon>
        <taxon>Eutheria</taxon>
        <taxon>Euarchontoglires</taxon>
        <taxon>Primates</taxon>
        <taxon>Strepsirrhini</taxon>
        <taxon>Lemuriformes</taxon>
        <taxon>Cheirogaleidae</taxon>
        <taxon>Microcebus</taxon>
    </lineage>
</organism>
<reference evidence="10" key="2">
    <citation type="submission" date="2025-08" db="UniProtKB">
        <authorList>
            <consortium name="Ensembl"/>
        </authorList>
    </citation>
    <scope>IDENTIFICATION</scope>
</reference>
<name>A0A8C5XXR1_MICMU</name>
<dbReference type="Proteomes" id="UP000694394">
    <property type="component" value="Chromosome 22"/>
</dbReference>
<keyword evidence="7" id="KW-0472">Membrane</keyword>
<evidence type="ECO:0000256" key="7">
    <source>
        <dbReference type="ARBA" id="ARBA00023136"/>
    </source>
</evidence>
<keyword evidence="8" id="KW-0732">Signal</keyword>
<dbReference type="EMBL" id="ABDC03026975">
    <property type="status" value="NOT_ANNOTATED_CDS"/>
    <property type="molecule type" value="Genomic_DNA"/>
</dbReference>
<feature type="compositionally biased region" description="Low complexity" evidence="9">
    <location>
        <begin position="66"/>
        <end position="77"/>
    </location>
</feature>
<dbReference type="GO" id="GO:0043269">
    <property type="term" value="P:regulation of monoatomic ion transport"/>
    <property type="evidence" value="ECO:0007669"/>
    <property type="project" value="InterPro"/>
</dbReference>
<evidence type="ECO:0000256" key="2">
    <source>
        <dbReference type="ARBA" id="ARBA00005948"/>
    </source>
</evidence>
<keyword evidence="4" id="KW-0812">Transmembrane</keyword>
<protein>
    <recommendedName>
        <fullName evidence="8">FXYD domain-containing ion transport regulator</fullName>
    </recommendedName>
</protein>
<keyword evidence="6 8" id="KW-0406">Ion transport</keyword>
<dbReference type="GeneTree" id="ENSGT00940000153062"/>
<dbReference type="PANTHER" id="PTHR14132:SF14">
    <property type="entry name" value="FXYD DOMAIN-CONTAINING ION TRANSPORT REGULATOR 5"/>
    <property type="match status" value="1"/>
</dbReference>